<dbReference type="Pfam" id="PF06441">
    <property type="entry name" value="EHN"/>
    <property type="match status" value="1"/>
</dbReference>
<gene>
    <name evidence="6" type="ORF">GCM10010121_060520</name>
</gene>
<dbReference type="InterPro" id="IPR000639">
    <property type="entry name" value="Epox_hydrolase-like"/>
</dbReference>
<evidence type="ECO:0000256" key="3">
    <source>
        <dbReference type="ARBA" id="ARBA00022801"/>
    </source>
</evidence>
<evidence type="ECO:0000256" key="1">
    <source>
        <dbReference type="ARBA" id="ARBA00010088"/>
    </source>
</evidence>
<dbReference type="Proteomes" id="UP000657574">
    <property type="component" value="Unassembled WGS sequence"/>
</dbReference>
<evidence type="ECO:0000256" key="2">
    <source>
        <dbReference type="ARBA" id="ARBA00022797"/>
    </source>
</evidence>
<dbReference type="GO" id="GO:0004301">
    <property type="term" value="F:epoxide hydrolase activity"/>
    <property type="evidence" value="ECO:0007669"/>
    <property type="project" value="TreeGrafter"/>
</dbReference>
<dbReference type="GO" id="GO:0097176">
    <property type="term" value="P:epoxide metabolic process"/>
    <property type="evidence" value="ECO:0007669"/>
    <property type="project" value="TreeGrafter"/>
</dbReference>
<dbReference type="Gene3D" id="3.40.50.1820">
    <property type="entry name" value="alpha/beta hydrolase"/>
    <property type="match status" value="1"/>
</dbReference>
<evidence type="ECO:0000256" key="4">
    <source>
        <dbReference type="PIRSR" id="PIRSR001112-1"/>
    </source>
</evidence>
<reference evidence="6" key="2">
    <citation type="submission" date="2020-09" db="EMBL/GenBank/DDBJ databases">
        <authorList>
            <person name="Sun Q."/>
            <person name="Ohkuma M."/>
        </authorList>
    </citation>
    <scope>NUCLEOTIDE SEQUENCE</scope>
    <source>
        <strain evidence="6">JCM 3086</strain>
    </source>
</reference>
<dbReference type="RefSeq" id="WP_189314442.1">
    <property type="nucleotide sequence ID" value="NZ_BMQA01000025.1"/>
</dbReference>
<dbReference type="InterPro" id="IPR010497">
    <property type="entry name" value="Epoxide_hydro_N"/>
</dbReference>
<keyword evidence="7" id="KW-1185">Reference proteome</keyword>
<comment type="similarity">
    <text evidence="1">Belongs to the peptidase S33 family.</text>
</comment>
<accession>A0A917NYD7</accession>
<keyword evidence="3 6" id="KW-0378">Hydrolase</keyword>
<proteinExistence type="inferred from homology"/>
<dbReference type="EMBL" id="BMQA01000025">
    <property type="protein sequence ID" value="GGJ41377.1"/>
    <property type="molecule type" value="Genomic_DNA"/>
</dbReference>
<dbReference type="InterPro" id="IPR016292">
    <property type="entry name" value="Epoxide_hydrolase"/>
</dbReference>
<feature type="active site" description="Nucleophile" evidence="4">
    <location>
        <position position="177"/>
    </location>
</feature>
<feature type="active site" description="Proton donor" evidence="4">
    <location>
        <position position="306"/>
    </location>
</feature>
<name>A0A917NYD7_9ACTN</name>
<dbReference type="PIRSF" id="PIRSF001112">
    <property type="entry name" value="Epoxide_hydrolase"/>
    <property type="match status" value="1"/>
</dbReference>
<organism evidence="6 7">
    <name type="scientific">Streptomyces brasiliensis</name>
    <dbReference type="NCBI Taxonomy" id="1954"/>
    <lineage>
        <taxon>Bacteria</taxon>
        <taxon>Bacillati</taxon>
        <taxon>Actinomycetota</taxon>
        <taxon>Actinomycetes</taxon>
        <taxon>Kitasatosporales</taxon>
        <taxon>Streptomycetaceae</taxon>
        <taxon>Streptomyces</taxon>
    </lineage>
</organism>
<feature type="active site" description="Proton acceptor" evidence="4">
    <location>
        <position position="359"/>
    </location>
</feature>
<reference evidence="6" key="1">
    <citation type="journal article" date="2014" name="Int. J. Syst. Evol. Microbiol.">
        <title>Complete genome sequence of Corynebacterium casei LMG S-19264T (=DSM 44701T), isolated from a smear-ripened cheese.</title>
        <authorList>
            <consortium name="US DOE Joint Genome Institute (JGI-PGF)"/>
            <person name="Walter F."/>
            <person name="Albersmeier A."/>
            <person name="Kalinowski J."/>
            <person name="Ruckert C."/>
        </authorList>
    </citation>
    <scope>NUCLEOTIDE SEQUENCE</scope>
    <source>
        <strain evidence="6">JCM 3086</strain>
    </source>
</reference>
<dbReference type="PRINTS" id="PR00412">
    <property type="entry name" value="EPOXHYDRLASE"/>
</dbReference>
<dbReference type="InterPro" id="IPR029058">
    <property type="entry name" value="AB_hydrolase_fold"/>
</dbReference>
<sequence>MPRPFTVSIPQAALDELHRRLDDSRWPDMLPGVGWSAGAPLDRVQELATYWRNTFDWRRAEKRLNAQPQFTTTIDGTNVHYVHVRSPRADAQPMLLIHGWPGSYLEYLDTIGPLTDPEAHGGSAEDPAFHVVLPSLPGYTFSGPVPDSGWGSKRVARALTALMTELGHDRFLVHGGDWGERIGRDVAIQAPDRVTGVHLTTFFCSPPFAGTDGLDELTVGERAILDDYMSRDFSIGYFHLLSERPQTVAYGWSDSPVSLLAWMAEKFAAWTDWTDSPDEAVDVDTFLTNVSMYWLTNTANSAGRLYYEQARTGEAGVPDFNATPTGCGVYPREMSVPIRRLVEKTNNVVHWTEHDRGGHFAALEEPDLVVEDLRGFARALS</sequence>
<dbReference type="PANTHER" id="PTHR21661:SF35">
    <property type="entry name" value="EPOXIDE HYDROLASE"/>
    <property type="match status" value="1"/>
</dbReference>
<evidence type="ECO:0000313" key="6">
    <source>
        <dbReference type="EMBL" id="GGJ41377.1"/>
    </source>
</evidence>
<dbReference type="AlphaFoldDB" id="A0A917NYD7"/>
<comment type="caution">
    <text evidence="6">The sequence shown here is derived from an EMBL/GenBank/DDBJ whole genome shotgun (WGS) entry which is preliminary data.</text>
</comment>
<keyword evidence="2" id="KW-0058">Aromatic hydrocarbons catabolism</keyword>
<evidence type="ECO:0000313" key="7">
    <source>
        <dbReference type="Proteomes" id="UP000657574"/>
    </source>
</evidence>
<evidence type="ECO:0000259" key="5">
    <source>
        <dbReference type="Pfam" id="PF06441"/>
    </source>
</evidence>
<feature type="domain" description="Epoxide hydrolase N-terminal" evidence="5">
    <location>
        <begin position="2"/>
        <end position="107"/>
    </location>
</feature>
<dbReference type="PANTHER" id="PTHR21661">
    <property type="entry name" value="EPOXIDE HYDROLASE 1-RELATED"/>
    <property type="match status" value="1"/>
</dbReference>
<dbReference type="SUPFAM" id="SSF53474">
    <property type="entry name" value="alpha/beta-Hydrolases"/>
    <property type="match status" value="1"/>
</dbReference>
<protein>
    <submittedName>
        <fullName evidence="6">Microsomal epoxide hydrolase</fullName>
    </submittedName>
</protein>